<feature type="transmembrane region" description="Helical" evidence="2">
    <location>
        <begin position="39"/>
        <end position="57"/>
    </location>
</feature>
<dbReference type="EMBL" id="JAGGNH010000005">
    <property type="protein sequence ID" value="KAJ0972711.1"/>
    <property type="molecule type" value="Genomic_DNA"/>
</dbReference>
<dbReference type="Proteomes" id="UP001085076">
    <property type="component" value="Miscellaneous, Linkage group lg05"/>
</dbReference>
<sequence length="157" mass="17504">MAALAGEGEAPNESSASGVMAKVEEQWRRVREHAETYPYVWGSYILVYGGIGVYLTYRWRKLRRTEDRVRALQNRLRQLVDEEAAASPPAGSDATTPSSPAPHEQNENDILYDQSHFSFEGDLSRGVVREKAFVVASDPGLTADEVPLKEQKPNPMI</sequence>
<organism evidence="3 4">
    <name type="scientific">Dioscorea zingiberensis</name>
    <dbReference type="NCBI Taxonomy" id="325984"/>
    <lineage>
        <taxon>Eukaryota</taxon>
        <taxon>Viridiplantae</taxon>
        <taxon>Streptophyta</taxon>
        <taxon>Embryophyta</taxon>
        <taxon>Tracheophyta</taxon>
        <taxon>Spermatophyta</taxon>
        <taxon>Magnoliopsida</taxon>
        <taxon>Liliopsida</taxon>
        <taxon>Dioscoreales</taxon>
        <taxon>Dioscoreaceae</taxon>
        <taxon>Dioscorea</taxon>
    </lineage>
</organism>
<dbReference type="AlphaFoldDB" id="A0A9D5CG88"/>
<dbReference type="PANTHER" id="PTHR36794">
    <property type="entry name" value="TRANSMEMBRANE PROTEIN"/>
    <property type="match status" value="1"/>
</dbReference>
<keyword evidence="2" id="KW-1133">Transmembrane helix</keyword>
<dbReference type="OrthoDB" id="1925472at2759"/>
<reference evidence="3" key="1">
    <citation type="submission" date="2021-03" db="EMBL/GenBank/DDBJ databases">
        <authorList>
            <person name="Li Z."/>
            <person name="Yang C."/>
        </authorList>
    </citation>
    <scope>NUCLEOTIDE SEQUENCE</scope>
    <source>
        <strain evidence="3">Dzin_1.0</strain>
        <tissue evidence="3">Leaf</tissue>
    </source>
</reference>
<evidence type="ECO:0000256" key="1">
    <source>
        <dbReference type="SAM" id="MobiDB-lite"/>
    </source>
</evidence>
<feature type="region of interest" description="Disordered" evidence="1">
    <location>
        <begin position="80"/>
        <end position="111"/>
    </location>
</feature>
<protein>
    <submittedName>
        <fullName evidence="3">Uncharacterized protein</fullName>
    </submittedName>
</protein>
<evidence type="ECO:0000313" key="4">
    <source>
        <dbReference type="Proteomes" id="UP001085076"/>
    </source>
</evidence>
<keyword evidence="2" id="KW-0472">Membrane</keyword>
<comment type="caution">
    <text evidence="3">The sequence shown here is derived from an EMBL/GenBank/DDBJ whole genome shotgun (WGS) entry which is preliminary data.</text>
</comment>
<keyword evidence="4" id="KW-1185">Reference proteome</keyword>
<keyword evidence="2" id="KW-0812">Transmembrane</keyword>
<proteinExistence type="predicted"/>
<evidence type="ECO:0000313" key="3">
    <source>
        <dbReference type="EMBL" id="KAJ0972711.1"/>
    </source>
</evidence>
<name>A0A9D5CG88_9LILI</name>
<reference evidence="3" key="2">
    <citation type="journal article" date="2022" name="Hortic Res">
        <title>The genome of Dioscorea zingiberensis sheds light on the biosynthesis, origin and evolution of the medicinally important diosgenin saponins.</title>
        <authorList>
            <person name="Li Y."/>
            <person name="Tan C."/>
            <person name="Li Z."/>
            <person name="Guo J."/>
            <person name="Li S."/>
            <person name="Chen X."/>
            <person name="Wang C."/>
            <person name="Dai X."/>
            <person name="Yang H."/>
            <person name="Song W."/>
            <person name="Hou L."/>
            <person name="Xu J."/>
            <person name="Tong Z."/>
            <person name="Xu A."/>
            <person name="Yuan X."/>
            <person name="Wang W."/>
            <person name="Yang Q."/>
            <person name="Chen L."/>
            <person name="Sun Z."/>
            <person name="Wang K."/>
            <person name="Pan B."/>
            <person name="Chen J."/>
            <person name="Bao Y."/>
            <person name="Liu F."/>
            <person name="Qi X."/>
            <person name="Gang D.R."/>
            <person name="Wen J."/>
            <person name="Li J."/>
        </authorList>
    </citation>
    <scope>NUCLEOTIDE SEQUENCE</scope>
    <source>
        <strain evidence="3">Dzin_1.0</strain>
    </source>
</reference>
<evidence type="ECO:0000256" key="2">
    <source>
        <dbReference type="SAM" id="Phobius"/>
    </source>
</evidence>
<dbReference type="PANTHER" id="PTHR36794:SF1">
    <property type="entry name" value="TRANSMEMBRANE PROTEIN"/>
    <property type="match status" value="1"/>
</dbReference>
<accession>A0A9D5CG88</accession>
<gene>
    <name evidence="3" type="ORF">J5N97_020670</name>
</gene>